<keyword evidence="1" id="KW-0812">Transmembrane</keyword>
<feature type="transmembrane region" description="Helical" evidence="1">
    <location>
        <begin position="171"/>
        <end position="193"/>
    </location>
</feature>
<dbReference type="Pfam" id="PF14897">
    <property type="entry name" value="EpsG"/>
    <property type="match status" value="1"/>
</dbReference>
<proteinExistence type="predicted"/>
<keyword evidence="3" id="KW-1185">Reference proteome</keyword>
<feature type="transmembrane region" description="Helical" evidence="1">
    <location>
        <begin position="6"/>
        <end position="28"/>
    </location>
</feature>
<dbReference type="RefSeq" id="WP_379051387.1">
    <property type="nucleotide sequence ID" value="NZ_JBHUIK010000002.1"/>
</dbReference>
<feature type="transmembrane region" description="Helical" evidence="1">
    <location>
        <begin position="276"/>
        <end position="296"/>
    </location>
</feature>
<reference evidence="3" key="1">
    <citation type="journal article" date="2019" name="Int. J. Syst. Evol. Microbiol.">
        <title>The Global Catalogue of Microorganisms (GCM) 10K type strain sequencing project: providing services to taxonomists for standard genome sequencing and annotation.</title>
        <authorList>
            <consortium name="The Broad Institute Genomics Platform"/>
            <consortium name="The Broad Institute Genome Sequencing Center for Infectious Disease"/>
            <person name="Wu L."/>
            <person name="Ma J."/>
        </authorList>
    </citation>
    <scope>NUCLEOTIDE SEQUENCE [LARGE SCALE GENOMIC DNA]</scope>
    <source>
        <strain evidence="3">CGMCC 1.15474</strain>
    </source>
</reference>
<feature type="transmembrane region" description="Helical" evidence="1">
    <location>
        <begin position="133"/>
        <end position="159"/>
    </location>
</feature>
<protein>
    <submittedName>
        <fullName evidence="2">EpsG family protein</fullName>
    </submittedName>
</protein>
<feature type="transmembrane region" description="Helical" evidence="1">
    <location>
        <begin position="40"/>
        <end position="59"/>
    </location>
</feature>
<keyword evidence="1" id="KW-1133">Transmembrane helix</keyword>
<feature type="transmembrane region" description="Helical" evidence="1">
    <location>
        <begin position="103"/>
        <end position="121"/>
    </location>
</feature>
<feature type="transmembrane region" description="Helical" evidence="1">
    <location>
        <begin position="205"/>
        <end position="226"/>
    </location>
</feature>
<feature type="transmembrane region" description="Helical" evidence="1">
    <location>
        <begin position="326"/>
        <end position="341"/>
    </location>
</feature>
<accession>A0ABW5BYJ9</accession>
<feature type="transmembrane region" description="Helical" evidence="1">
    <location>
        <begin position="246"/>
        <end position="264"/>
    </location>
</feature>
<dbReference type="InterPro" id="IPR049458">
    <property type="entry name" value="EpsG-like"/>
</dbReference>
<sequence>MNVLWALLFIVFIFSFLSRYIALFNVGPGGTSQHSKPNKLLIFLVLCSLVLVSGLRNNIGDTYFYMHEYETQSFTWNNVMEKKDPGFAILQMLLKNVTDDPQLLLLVTALVTNLLIVLTLYKYTKMIELSIFVFIASGMFVVSMNGIRQYLAASIIFWATKYLVEGKFKHYFFLVLFSSTFHESALILIPIYFIVRREAWTKVTYLLLFVSICIVLGFNQFSQILFTAIEDTQYGGYKNFAEGGANIMRVLVDSIPILVAYFGRHKLRSIWPKSDIIVNMSIIGLLFMIIATQNWIFARFNIYFSLYNLILISYIIYLFKENNRRFVYYGLLVCYVMYFYYEQVISLNLDYNSEFLQL</sequence>
<evidence type="ECO:0000313" key="2">
    <source>
        <dbReference type="EMBL" id="MFD2214009.1"/>
    </source>
</evidence>
<comment type="caution">
    <text evidence="2">The sequence shown here is derived from an EMBL/GenBank/DDBJ whole genome shotgun (WGS) entry which is preliminary data.</text>
</comment>
<gene>
    <name evidence="2" type="ORF">ACFSKK_09990</name>
</gene>
<name>A0ABW5BYJ9_9BACI</name>
<evidence type="ECO:0000313" key="3">
    <source>
        <dbReference type="Proteomes" id="UP001597318"/>
    </source>
</evidence>
<dbReference type="Proteomes" id="UP001597318">
    <property type="component" value="Unassembled WGS sequence"/>
</dbReference>
<keyword evidence="1" id="KW-0472">Membrane</keyword>
<feature type="transmembrane region" description="Helical" evidence="1">
    <location>
        <begin position="302"/>
        <end position="319"/>
    </location>
</feature>
<evidence type="ECO:0000256" key="1">
    <source>
        <dbReference type="SAM" id="Phobius"/>
    </source>
</evidence>
<dbReference type="EMBL" id="JBHUIK010000002">
    <property type="protein sequence ID" value="MFD2214009.1"/>
    <property type="molecule type" value="Genomic_DNA"/>
</dbReference>
<organism evidence="2 3">
    <name type="scientific">Metabacillus endolithicus</name>
    <dbReference type="NCBI Taxonomy" id="1535204"/>
    <lineage>
        <taxon>Bacteria</taxon>
        <taxon>Bacillati</taxon>
        <taxon>Bacillota</taxon>
        <taxon>Bacilli</taxon>
        <taxon>Bacillales</taxon>
        <taxon>Bacillaceae</taxon>
        <taxon>Metabacillus</taxon>
    </lineage>
</organism>